<protein>
    <recommendedName>
        <fullName evidence="4">DUF3558 domain-containing protein</fullName>
    </recommendedName>
</protein>
<dbReference type="AlphaFoldDB" id="D9WRV5"/>
<organism evidence="2 3">
    <name type="scientific">Streptomyces himastatinicus ATCC 53653</name>
    <dbReference type="NCBI Taxonomy" id="457427"/>
    <lineage>
        <taxon>Bacteria</taxon>
        <taxon>Bacillati</taxon>
        <taxon>Actinomycetota</taxon>
        <taxon>Actinomycetes</taxon>
        <taxon>Kitasatosporales</taxon>
        <taxon>Streptomycetaceae</taxon>
        <taxon>Streptomyces</taxon>
        <taxon>Streptomyces violaceusniger group</taxon>
    </lineage>
</organism>
<evidence type="ECO:0008006" key="4">
    <source>
        <dbReference type="Google" id="ProtNLM"/>
    </source>
</evidence>
<proteinExistence type="predicted"/>
<dbReference type="STRING" id="457427.SSOG_05939"/>
<dbReference type="Proteomes" id="UP000003963">
    <property type="component" value="Unassembled WGS sequence"/>
</dbReference>
<dbReference type="EMBL" id="GG657754">
    <property type="protein sequence ID" value="EFL26226.1"/>
    <property type="molecule type" value="Genomic_DNA"/>
</dbReference>
<keyword evidence="3" id="KW-1185">Reference proteome</keyword>
<name>D9WRV5_9ACTN</name>
<evidence type="ECO:0000313" key="2">
    <source>
        <dbReference type="EMBL" id="EFL26226.1"/>
    </source>
</evidence>
<dbReference type="HOGENOM" id="CLU_933574_0_0_11"/>
<evidence type="ECO:0000313" key="3">
    <source>
        <dbReference type="Proteomes" id="UP000003963"/>
    </source>
</evidence>
<evidence type="ECO:0000256" key="1">
    <source>
        <dbReference type="SAM" id="MobiDB-lite"/>
    </source>
</evidence>
<feature type="region of interest" description="Disordered" evidence="1">
    <location>
        <begin position="14"/>
        <end position="53"/>
    </location>
</feature>
<reference evidence="2 3" key="1">
    <citation type="submission" date="2009-02" db="EMBL/GenBank/DDBJ databases">
        <title>Annotation of Streptomyces hygroscopicus strain ATCC 53653.</title>
        <authorList>
            <consortium name="The Broad Institute Genome Sequencing Platform"/>
            <consortium name="Broad Institute Microbial Sequencing Center"/>
            <person name="Fischbach M."/>
            <person name="Godfrey P."/>
            <person name="Ward D."/>
            <person name="Young S."/>
            <person name="Zeng Q."/>
            <person name="Koehrsen M."/>
            <person name="Alvarado L."/>
            <person name="Berlin A.M."/>
            <person name="Bochicchio J."/>
            <person name="Borenstein D."/>
            <person name="Chapman S.B."/>
            <person name="Chen Z."/>
            <person name="Engels R."/>
            <person name="Freedman E."/>
            <person name="Gellesch M."/>
            <person name="Goldberg J."/>
            <person name="Griggs A."/>
            <person name="Gujja S."/>
            <person name="Heilman E.R."/>
            <person name="Heiman D.I."/>
            <person name="Hepburn T.A."/>
            <person name="Howarth C."/>
            <person name="Jen D."/>
            <person name="Larson L."/>
            <person name="Lewis B."/>
            <person name="Mehta T."/>
            <person name="Park D."/>
            <person name="Pearson M."/>
            <person name="Richards J."/>
            <person name="Roberts A."/>
            <person name="Saif S."/>
            <person name="Shea T.D."/>
            <person name="Shenoy N."/>
            <person name="Sisk P."/>
            <person name="Stolte C."/>
            <person name="Sykes S.N."/>
            <person name="Thomson T."/>
            <person name="Walk T."/>
            <person name="White J."/>
            <person name="Yandava C."/>
            <person name="Straight P."/>
            <person name="Clardy J."/>
            <person name="Hung D."/>
            <person name="Kolter R."/>
            <person name="Mekalanos J."/>
            <person name="Walker S."/>
            <person name="Walsh C.T."/>
            <person name="Wieland-Brown L.C."/>
            <person name="Haas B."/>
            <person name="Nusbaum C."/>
            <person name="Birren B."/>
        </authorList>
    </citation>
    <scope>NUCLEOTIDE SEQUENCE [LARGE SCALE GENOMIC DNA]</scope>
    <source>
        <strain evidence="2 3">ATCC 53653</strain>
    </source>
</reference>
<sequence length="298" mass="31692">MILRLSGCPLIADHGETSRRVRHDRGVGAPSRPAPARRTGPGGSSAAMHARREASGKIATNTLRSGPVGQDGLVKKKRIGQFTLFGVLVASASVLTTLLISPAAEETSVGKAPSRGTAANVPTLKDGKILPADEWPDACSLVTQEDIAAILPDAEEIQQAGRPVAALPIKDFRADSSWKESNRAPYGECDYVMRLPGETYSATQAWVRIDAVADPKLIADYFERGAPGTNSSEGTDGADKCVMAFAIDQNWTCRKGPLLFTVGGQTTATFEGMPDAAPFDWRDKVTPELVRAVTAKFT</sequence>
<accession>D9WRV5</accession>
<gene>
    <name evidence="2" type="ORF">SSOG_05939</name>
</gene>